<gene>
    <name evidence="2" type="ORF">B0H15DRAFT_791204</name>
</gene>
<feature type="compositionally biased region" description="Basic and acidic residues" evidence="1">
    <location>
        <begin position="8"/>
        <end position="22"/>
    </location>
</feature>
<protein>
    <submittedName>
        <fullName evidence="2">Uncharacterized protein</fullName>
    </submittedName>
</protein>
<evidence type="ECO:0000313" key="3">
    <source>
        <dbReference type="Proteomes" id="UP001222325"/>
    </source>
</evidence>
<dbReference type="EMBL" id="JARJCN010000087">
    <property type="protein sequence ID" value="KAJ7075957.1"/>
    <property type="molecule type" value="Genomic_DNA"/>
</dbReference>
<evidence type="ECO:0000313" key="2">
    <source>
        <dbReference type="EMBL" id="KAJ7075957.1"/>
    </source>
</evidence>
<keyword evidence="3" id="KW-1185">Reference proteome</keyword>
<dbReference type="AlphaFoldDB" id="A0AAD6TV55"/>
<accession>A0AAD6TV55</accession>
<reference evidence="2" key="1">
    <citation type="submission" date="2023-03" db="EMBL/GenBank/DDBJ databases">
        <title>Massive genome expansion in bonnet fungi (Mycena s.s.) driven by repeated elements and novel gene families across ecological guilds.</title>
        <authorList>
            <consortium name="Lawrence Berkeley National Laboratory"/>
            <person name="Harder C.B."/>
            <person name="Miyauchi S."/>
            <person name="Viragh M."/>
            <person name="Kuo A."/>
            <person name="Thoen E."/>
            <person name="Andreopoulos B."/>
            <person name="Lu D."/>
            <person name="Skrede I."/>
            <person name="Drula E."/>
            <person name="Henrissat B."/>
            <person name="Morin E."/>
            <person name="Kohler A."/>
            <person name="Barry K."/>
            <person name="LaButti K."/>
            <person name="Morin E."/>
            <person name="Salamov A."/>
            <person name="Lipzen A."/>
            <person name="Mereny Z."/>
            <person name="Hegedus B."/>
            <person name="Baldrian P."/>
            <person name="Stursova M."/>
            <person name="Weitz H."/>
            <person name="Taylor A."/>
            <person name="Grigoriev I.V."/>
            <person name="Nagy L.G."/>
            <person name="Martin F."/>
            <person name="Kauserud H."/>
        </authorList>
    </citation>
    <scope>NUCLEOTIDE SEQUENCE</scope>
    <source>
        <strain evidence="2">CBHHK173m</strain>
    </source>
</reference>
<evidence type="ECO:0000256" key="1">
    <source>
        <dbReference type="SAM" id="MobiDB-lite"/>
    </source>
</evidence>
<dbReference type="Pfam" id="PF18758">
    <property type="entry name" value="KDZ"/>
    <property type="match status" value="1"/>
</dbReference>
<feature type="region of interest" description="Disordered" evidence="1">
    <location>
        <begin position="1"/>
        <end position="23"/>
    </location>
</feature>
<proteinExistence type="predicted"/>
<comment type="caution">
    <text evidence="2">The sequence shown here is derived from an EMBL/GenBank/DDBJ whole genome shotgun (WGS) entry which is preliminary data.</text>
</comment>
<sequence>MGPPTSYDIEKHQDSSQSRDQDSDFLAHASSKSCNINFSFLLTRYVGQTDGEAPERGWSYINPLATSTREMAPHLRREVLDMHFNDWNWKKILAMGKHFSQRLSDYVPAMVKTRRDTLEQERSLPPATVAEWTAACEAWEANEDAPNPFERTREDVSIASVRYQLTEAGGGVVRGDTSSSEMIAVGIQLEEQQRQLKFDQAATGLHPTLNQKRVMLERCSKLRRKILAWTDLQTLFMPELAVLRTAAIEERAAASRTKPIAGDLVQDIALLMPSQIEREVVCLRELQEFELALRQGQAHEALHELRHQLLVRTHAYKYKDEQIRGNRDTMRSITAIAGIDDQINRAVASYHAARGALMVLGPRLGDRTWEAVLKVLHVDDVRQMPERETRRTKKRKEPISWIWLADGAVSDADLNRAMNEAVRIEWAKTRALGLRNTEEVDLLEEEIRRAPVFLRWRADWWESKKTHTGVNRQDLVDNDRQREGHDAYATRQARVMRGIAARFEKTCAGSAALIREGRLVMAKFGSVQVRGIFSRTPNLNFGSGSAIC</sequence>
<organism evidence="2 3">
    <name type="scientific">Mycena belliarum</name>
    <dbReference type="NCBI Taxonomy" id="1033014"/>
    <lineage>
        <taxon>Eukaryota</taxon>
        <taxon>Fungi</taxon>
        <taxon>Dikarya</taxon>
        <taxon>Basidiomycota</taxon>
        <taxon>Agaricomycotina</taxon>
        <taxon>Agaricomycetes</taxon>
        <taxon>Agaricomycetidae</taxon>
        <taxon>Agaricales</taxon>
        <taxon>Marasmiineae</taxon>
        <taxon>Mycenaceae</taxon>
        <taxon>Mycena</taxon>
    </lineage>
</organism>
<name>A0AAD6TV55_9AGAR</name>
<dbReference type="InterPro" id="IPR040521">
    <property type="entry name" value="KDZ"/>
</dbReference>
<dbReference type="Proteomes" id="UP001222325">
    <property type="component" value="Unassembled WGS sequence"/>
</dbReference>